<dbReference type="AlphaFoldDB" id="A0A3P6FP51"/>
<gene>
    <name evidence="4" type="ORF">BOLC6T35446H</name>
</gene>
<protein>
    <recommendedName>
        <fullName evidence="3">Replication protein A OB domain-containing protein</fullName>
    </recommendedName>
</protein>
<feature type="region of interest" description="Disordered" evidence="2">
    <location>
        <begin position="310"/>
        <end position="335"/>
    </location>
</feature>
<dbReference type="PANTHER" id="PTHR47165:SF4">
    <property type="entry name" value="OS03G0429900 PROTEIN"/>
    <property type="match status" value="1"/>
</dbReference>
<dbReference type="InterPro" id="IPR012340">
    <property type="entry name" value="NA-bd_OB-fold"/>
</dbReference>
<evidence type="ECO:0000256" key="2">
    <source>
        <dbReference type="SAM" id="MobiDB-lite"/>
    </source>
</evidence>
<dbReference type="PANTHER" id="PTHR47165">
    <property type="entry name" value="OS03G0429900 PROTEIN"/>
    <property type="match status" value="1"/>
</dbReference>
<dbReference type="SUPFAM" id="SSF50249">
    <property type="entry name" value="Nucleic acid-binding proteins"/>
    <property type="match status" value="2"/>
</dbReference>
<keyword evidence="1" id="KW-0238">DNA-binding</keyword>
<feature type="domain" description="Replication protein A OB" evidence="3">
    <location>
        <begin position="69"/>
        <end position="152"/>
    </location>
</feature>
<dbReference type="GO" id="GO:0003677">
    <property type="term" value="F:DNA binding"/>
    <property type="evidence" value="ECO:0007669"/>
    <property type="project" value="UniProtKB-KW"/>
</dbReference>
<name>A0A3P6FP51_BRAOL</name>
<proteinExistence type="predicted"/>
<dbReference type="InterPro" id="IPR031657">
    <property type="entry name" value="REPA_OB_2"/>
</dbReference>
<evidence type="ECO:0000313" key="4">
    <source>
        <dbReference type="EMBL" id="VDD59993.1"/>
    </source>
</evidence>
<organism evidence="4">
    <name type="scientific">Brassica oleracea</name>
    <name type="common">Wild cabbage</name>
    <dbReference type="NCBI Taxonomy" id="3712"/>
    <lineage>
        <taxon>Eukaryota</taxon>
        <taxon>Viridiplantae</taxon>
        <taxon>Streptophyta</taxon>
        <taxon>Embryophyta</taxon>
        <taxon>Tracheophyta</taxon>
        <taxon>Spermatophyta</taxon>
        <taxon>Magnoliopsida</taxon>
        <taxon>eudicotyledons</taxon>
        <taxon>Gunneridae</taxon>
        <taxon>Pentapetalae</taxon>
        <taxon>rosids</taxon>
        <taxon>malvids</taxon>
        <taxon>Brassicales</taxon>
        <taxon>Brassicaceae</taxon>
        <taxon>Brassiceae</taxon>
        <taxon>Brassica</taxon>
    </lineage>
</organism>
<dbReference type="EMBL" id="LR031880">
    <property type="protein sequence ID" value="VDD59993.1"/>
    <property type="molecule type" value="Genomic_DNA"/>
</dbReference>
<evidence type="ECO:0000256" key="1">
    <source>
        <dbReference type="ARBA" id="ARBA00023125"/>
    </source>
</evidence>
<dbReference type="Pfam" id="PF16900">
    <property type="entry name" value="REPA_OB_2"/>
    <property type="match status" value="1"/>
</dbReference>
<reference evidence="4" key="1">
    <citation type="submission" date="2018-11" db="EMBL/GenBank/DDBJ databases">
        <authorList>
            <consortium name="Genoscope - CEA"/>
            <person name="William W."/>
        </authorList>
    </citation>
    <scope>NUCLEOTIDE SEQUENCE</scope>
</reference>
<accession>A0A3P6FP51</accession>
<evidence type="ECO:0000259" key="3">
    <source>
        <dbReference type="Pfam" id="PF16900"/>
    </source>
</evidence>
<sequence>MYRVQRDLPVGEWRVVENFKIGGTGGQYRPTKLQYKMTILGDTTIIRTDYRNDNHFLSLARYEEIGTENLKTYFLIDILGQVVELGRIMTVEVKGEERKRVLFRLRDTSGNEVACCLWGQYAEQIESHISESKDDTIICLIRFAKISEFRGELQITNAYDASLLMLNPTMEEAIDFKQKYKLHVFVKDDTGESELMLLDTVATTIIGNKAEELWDGSYAEVIIVILIISQIEDPEILPIPIKNLVGKSFCFGLSITSDNVSNGSTTFKVAEVWSGDHIHRIESLSEPVSLIGSSSSTLSTSEVLCIDHNKESSSEDVTTPFSKRKEGDAELNDMNSTSKKLCAKNIKMEKTKED</sequence>
<dbReference type="Gene3D" id="2.40.50.140">
    <property type="entry name" value="Nucleic acid-binding proteins"/>
    <property type="match status" value="1"/>
</dbReference>
<dbReference type="CDD" id="cd04481">
    <property type="entry name" value="RPA1_DBD_B_like"/>
    <property type="match status" value="1"/>
</dbReference>